<dbReference type="EMBL" id="KZ303496">
    <property type="protein sequence ID" value="PIA17023.1"/>
    <property type="molecule type" value="Genomic_DNA"/>
</dbReference>
<gene>
    <name evidence="10" type="ORF">COEREDRAFT_41550</name>
</gene>
<dbReference type="STRING" id="763665.A0A2G5BDE1"/>
<keyword evidence="2" id="KW-0677">Repeat</keyword>
<dbReference type="InterPro" id="IPR001487">
    <property type="entry name" value="Bromodomain"/>
</dbReference>
<comment type="subcellular location">
    <subcellularLocation>
        <location evidence="1">Nucleus</location>
    </subcellularLocation>
</comment>
<keyword evidence="4" id="KW-0805">Transcription regulation</keyword>
<evidence type="ECO:0000313" key="10">
    <source>
        <dbReference type="EMBL" id="PIA17023.1"/>
    </source>
</evidence>
<feature type="domain" description="Bromo" evidence="9">
    <location>
        <begin position="1"/>
        <end position="65"/>
    </location>
</feature>
<evidence type="ECO:0000256" key="1">
    <source>
        <dbReference type="ARBA" id="ARBA00004123"/>
    </source>
</evidence>
<proteinExistence type="predicted"/>
<dbReference type="GO" id="GO:0003682">
    <property type="term" value="F:chromatin binding"/>
    <property type="evidence" value="ECO:0007669"/>
    <property type="project" value="TreeGrafter"/>
</dbReference>
<feature type="non-terminal residue" evidence="10">
    <location>
        <position position="65"/>
    </location>
</feature>
<accession>A0A2G5BDE1</accession>
<keyword evidence="3" id="KW-0156">Chromatin regulator</keyword>
<dbReference type="InterPro" id="IPR037382">
    <property type="entry name" value="Rsc/polybromo"/>
</dbReference>
<dbReference type="Pfam" id="PF00439">
    <property type="entry name" value="Bromodomain"/>
    <property type="match status" value="1"/>
</dbReference>
<evidence type="ECO:0000256" key="6">
    <source>
        <dbReference type="ARBA" id="ARBA00023163"/>
    </source>
</evidence>
<reference evidence="10 11" key="1">
    <citation type="journal article" date="2015" name="Genome Biol. Evol.">
        <title>Phylogenomic analyses indicate that early fungi evolved digesting cell walls of algal ancestors of land plants.</title>
        <authorList>
            <person name="Chang Y."/>
            <person name="Wang S."/>
            <person name="Sekimoto S."/>
            <person name="Aerts A.L."/>
            <person name="Choi C."/>
            <person name="Clum A."/>
            <person name="LaButti K.M."/>
            <person name="Lindquist E.A."/>
            <person name="Yee Ngan C."/>
            <person name="Ohm R.A."/>
            <person name="Salamov A.A."/>
            <person name="Grigoriev I.V."/>
            <person name="Spatafora J.W."/>
            <person name="Berbee M.L."/>
        </authorList>
    </citation>
    <scope>NUCLEOTIDE SEQUENCE [LARGE SCALE GENOMIC DNA]</scope>
    <source>
        <strain evidence="10 11">NRRL 1564</strain>
    </source>
</reference>
<dbReference type="Gene3D" id="1.20.920.10">
    <property type="entry name" value="Bromodomain-like"/>
    <property type="match status" value="1"/>
</dbReference>
<keyword evidence="6" id="KW-0804">Transcription</keyword>
<evidence type="ECO:0000256" key="5">
    <source>
        <dbReference type="ARBA" id="ARBA00023117"/>
    </source>
</evidence>
<evidence type="ECO:0000256" key="3">
    <source>
        <dbReference type="ARBA" id="ARBA00022853"/>
    </source>
</evidence>
<dbReference type="PROSITE" id="PS50014">
    <property type="entry name" value="BROMODOMAIN_2"/>
    <property type="match status" value="1"/>
</dbReference>
<keyword evidence="7" id="KW-0539">Nucleus</keyword>
<evidence type="ECO:0000259" key="9">
    <source>
        <dbReference type="PROSITE" id="PS50014"/>
    </source>
</evidence>
<dbReference type="InterPro" id="IPR036427">
    <property type="entry name" value="Bromodomain-like_sf"/>
</dbReference>
<evidence type="ECO:0000256" key="8">
    <source>
        <dbReference type="PROSITE-ProRule" id="PRU00035"/>
    </source>
</evidence>
<evidence type="ECO:0000256" key="7">
    <source>
        <dbReference type="ARBA" id="ARBA00023242"/>
    </source>
</evidence>
<keyword evidence="11" id="KW-1185">Reference proteome</keyword>
<dbReference type="OrthoDB" id="6017at2759"/>
<dbReference type="PANTHER" id="PTHR16062:SF19">
    <property type="entry name" value="PROTEIN POLYBROMO-1"/>
    <property type="match status" value="1"/>
</dbReference>
<dbReference type="GO" id="GO:0006338">
    <property type="term" value="P:chromatin remodeling"/>
    <property type="evidence" value="ECO:0007669"/>
    <property type="project" value="InterPro"/>
</dbReference>
<dbReference type="GO" id="GO:0006368">
    <property type="term" value="P:transcription elongation by RNA polymerase II"/>
    <property type="evidence" value="ECO:0007669"/>
    <property type="project" value="TreeGrafter"/>
</dbReference>
<keyword evidence="5 8" id="KW-0103">Bromodomain</keyword>
<dbReference type="SUPFAM" id="SSF47370">
    <property type="entry name" value="Bromodomain"/>
    <property type="match status" value="1"/>
</dbReference>
<dbReference type="PRINTS" id="PR00503">
    <property type="entry name" value="BROMODOMAIN"/>
</dbReference>
<evidence type="ECO:0000256" key="2">
    <source>
        <dbReference type="ARBA" id="ARBA00022737"/>
    </source>
</evidence>
<protein>
    <submittedName>
        <fullName evidence="10">Bromodomain-containing protein</fullName>
    </submittedName>
</protein>
<organism evidence="10 11">
    <name type="scientific">Coemansia reversa (strain ATCC 12441 / NRRL 1564)</name>
    <dbReference type="NCBI Taxonomy" id="763665"/>
    <lineage>
        <taxon>Eukaryota</taxon>
        <taxon>Fungi</taxon>
        <taxon>Fungi incertae sedis</taxon>
        <taxon>Zoopagomycota</taxon>
        <taxon>Kickxellomycotina</taxon>
        <taxon>Kickxellomycetes</taxon>
        <taxon>Kickxellales</taxon>
        <taxon>Kickxellaceae</taxon>
        <taxon>Coemansia</taxon>
    </lineage>
</organism>
<dbReference type="CDD" id="cd04369">
    <property type="entry name" value="Bromodomain"/>
    <property type="match status" value="1"/>
</dbReference>
<dbReference type="Proteomes" id="UP000242474">
    <property type="component" value="Unassembled WGS sequence"/>
</dbReference>
<sequence>MEPFEELPDRTEYPEYYEVIAHPMSLNLAKKRIDLGYRSFDAFNYDMLWIFNNAIFFNEPESDIY</sequence>
<evidence type="ECO:0000313" key="11">
    <source>
        <dbReference type="Proteomes" id="UP000242474"/>
    </source>
</evidence>
<evidence type="ECO:0000256" key="4">
    <source>
        <dbReference type="ARBA" id="ARBA00023015"/>
    </source>
</evidence>
<dbReference type="PANTHER" id="PTHR16062">
    <property type="entry name" value="SWI/SNF-RELATED"/>
    <property type="match status" value="1"/>
</dbReference>
<dbReference type="GO" id="GO:0016586">
    <property type="term" value="C:RSC-type complex"/>
    <property type="evidence" value="ECO:0007669"/>
    <property type="project" value="InterPro"/>
</dbReference>
<dbReference type="AlphaFoldDB" id="A0A2G5BDE1"/>
<name>A0A2G5BDE1_COERN</name>